<evidence type="ECO:0000313" key="2">
    <source>
        <dbReference type="EMBL" id="ETV71730.1"/>
    </source>
</evidence>
<organism evidence="2">
    <name type="scientific">Aphanomyces astaci</name>
    <name type="common">Crayfish plague agent</name>
    <dbReference type="NCBI Taxonomy" id="112090"/>
    <lineage>
        <taxon>Eukaryota</taxon>
        <taxon>Sar</taxon>
        <taxon>Stramenopiles</taxon>
        <taxon>Oomycota</taxon>
        <taxon>Saprolegniomycetes</taxon>
        <taxon>Saprolegniales</taxon>
        <taxon>Verrucalvaceae</taxon>
        <taxon>Aphanomyces</taxon>
    </lineage>
</organism>
<dbReference type="InterPro" id="IPR041588">
    <property type="entry name" value="Integrase_H2C2"/>
</dbReference>
<dbReference type="STRING" id="112090.W4FW28"/>
<dbReference type="RefSeq" id="XP_009838918.1">
    <property type="nucleotide sequence ID" value="XM_009840616.1"/>
</dbReference>
<proteinExistence type="predicted"/>
<name>W4FW28_APHAT</name>
<dbReference type="InterPro" id="IPR012337">
    <property type="entry name" value="RNaseH-like_sf"/>
</dbReference>
<protein>
    <recommendedName>
        <fullName evidence="1">Integrase zinc-binding domain-containing protein</fullName>
    </recommendedName>
</protein>
<accession>W4FW28</accession>
<gene>
    <name evidence="2" type="ORF">H257_13157</name>
</gene>
<feature type="domain" description="Integrase zinc-binding" evidence="1">
    <location>
        <begin position="1"/>
        <end position="33"/>
    </location>
</feature>
<dbReference type="VEuPathDB" id="FungiDB:H257_13157"/>
<dbReference type="GeneID" id="20815153"/>
<dbReference type="EMBL" id="KI913158">
    <property type="protein sequence ID" value="ETV71730.1"/>
    <property type="molecule type" value="Genomic_DNA"/>
</dbReference>
<reference evidence="2" key="1">
    <citation type="submission" date="2013-12" db="EMBL/GenBank/DDBJ databases">
        <title>The Genome Sequence of Aphanomyces astaci APO3.</title>
        <authorList>
            <consortium name="The Broad Institute Genomics Platform"/>
            <person name="Russ C."/>
            <person name="Tyler B."/>
            <person name="van West P."/>
            <person name="Dieguez-Uribeondo J."/>
            <person name="Young S.K."/>
            <person name="Zeng Q."/>
            <person name="Gargeya S."/>
            <person name="Fitzgerald M."/>
            <person name="Abouelleil A."/>
            <person name="Alvarado L."/>
            <person name="Chapman S.B."/>
            <person name="Gainer-Dewar J."/>
            <person name="Goldberg J."/>
            <person name="Griggs A."/>
            <person name="Gujja S."/>
            <person name="Hansen M."/>
            <person name="Howarth C."/>
            <person name="Imamovic A."/>
            <person name="Ireland A."/>
            <person name="Larimer J."/>
            <person name="McCowan C."/>
            <person name="Murphy C."/>
            <person name="Pearson M."/>
            <person name="Poon T.W."/>
            <person name="Priest M."/>
            <person name="Roberts A."/>
            <person name="Saif S."/>
            <person name="Shea T."/>
            <person name="Sykes S."/>
            <person name="Wortman J."/>
            <person name="Nusbaum C."/>
            <person name="Birren B."/>
        </authorList>
    </citation>
    <scope>NUCLEOTIDE SEQUENCE [LARGE SCALE GENOMIC DNA]</scope>
    <source>
        <strain evidence="2">APO3</strain>
    </source>
</reference>
<sequence>MFNAVARSYWRPRLYKSVAHYVARCDACQRAKVTAASKAPLQRLPTPDELWASISMDFMFDLPRDVCGHTGIMVCVDCASKYVAAIPAVGRWNWRSSNSPIVGGILQIDNMDDDQLKKAKAVVDLTGDYSDSDEYFFAGSQRFRTGRENPLLDLFMKKEEQRIDAEHQAATDMVQMALRTMRPMAMRELLRNEIMALKERHRKETMRR</sequence>
<dbReference type="InterPro" id="IPR052160">
    <property type="entry name" value="Gypsy_RT_Integrase-like"/>
</dbReference>
<dbReference type="Pfam" id="PF17921">
    <property type="entry name" value="Integrase_H2C2"/>
    <property type="match status" value="1"/>
</dbReference>
<dbReference type="AlphaFoldDB" id="W4FW28"/>
<dbReference type="OrthoDB" id="1938712at2759"/>
<dbReference type="PANTHER" id="PTHR47266">
    <property type="entry name" value="ENDONUCLEASE-RELATED"/>
    <property type="match status" value="1"/>
</dbReference>
<dbReference type="SUPFAM" id="SSF53098">
    <property type="entry name" value="Ribonuclease H-like"/>
    <property type="match status" value="1"/>
</dbReference>
<evidence type="ECO:0000259" key="1">
    <source>
        <dbReference type="Pfam" id="PF17921"/>
    </source>
</evidence>